<dbReference type="InterPro" id="IPR050669">
    <property type="entry name" value="Hemerythrin"/>
</dbReference>
<evidence type="ECO:0000256" key="2">
    <source>
        <dbReference type="ARBA" id="ARBA00022723"/>
    </source>
</evidence>
<evidence type="ECO:0000256" key="1">
    <source>
        <dbReference type="ARBA" id="ARBA00010587"/>
    </source>
</evidence>
<reference evidence="5 6" key="1">
    <citation type="submission" date="2020-04" db="EMBL/GenBank/DDBJ databases">
        <title>Collinsella sp. KGMB02528 nov., an anaerobic actinobacterium isolated from human feces.</title>
        <authorList>
            <person name="Han K.-I."/>
            <person name="Eom M.K."/>
            <person name="Kim J.-S."/>
            <person name="Lee K.C."/>
            <person name="Suh M.K."/>
            <person name="Park S.-H."/>
            <person name="Lee J.H."/>
            <person name="Kang S.W."/>
            <person name="Park J.-E."/>
            <person name="Oh B.S."/>
            <person name="Yu S.Y."/>
            <person name="Choi S.-H."/>
            <person name="Lee D.H."/>
            <person name="Yoon H."/>
            <person name="Kim B.-Y."/>
            <person name="Lee J.H."/>
            <person name="Lee J.-S."/>
        </authorList>
    </citation>
    <scope>NUCLEOTIDE SEQUENCE [LARGE SCALE GENOMIC DNA]</scope>
    <source>
        <strain evidence="5 6">KGMB02528</strain>
    </source>
</reference>
<protein>
    <submittedName>
        <fullName evidence="5">Hemerythrin family protein</fullName>
    </submittedName>
</protein>
<dbReference type="InterPro" id="IPR012827">
    <property type="entry name" value="Hemerythrin_metal-bd"/>
</dbReference>
<dbReference type="Gene3D" id="1.20.120.50">
    <property type="entry name" value="Hemerythrin-like"/>
    <property type="match status" value="1"/>
</dbReference>
<dbReference type="PROSITE" id="PS00550">
    <property type="entry name" value="HEMERYTHRINS"/>
    <property type="match status" value="1"/>
</dbReference>
<dbReference type="NCBIfam" id="TIGR02481">
    <property type="entry name" value="hemeryth_dom"/>
    <property type="match status" value="1"/>
</dbReference>
<keyword evidence="2" id="KW-0479">Metal-binding</keyword>
<keyword evidence="6" id="KW-1185">Reference proteome</keyword>
<gene>
    <name evidence="5" type="ORF">HF320_08890</name>
</gene>
<dbReference type="InterPro" id="IPR035938">
    <property type="entry name" value="Hemerythrin-like_sf"/>
</dbReference>
<sequence>MKTAEFLPSLYTRNEVVDGQHKELIKRINDLYAALASEDEAARAAKAEETLNFLAEYTVFHFASEEELMQNAKYPLFTEHKAKHDAFVETVKGLHADLVAGGPTDAFAEKVEEEVTNWLINHIKGTDMQAIEWINNKSGDQMQNLQ</sequence>
<evidence type="ECO:0000313" key="5">
    <source>
        <dbReference type="EMBL" id="NMF56436.1"/>
    </source>
</evidence>
<dbReference type="SUPFAM" id="SSF47188">
    <property type="entry name" value="Hemerythrin-like"/>
    <property type="match status" value="1"/>
</dbReference>
<proteinExistence type="inferred from homology"/>
<dbReference type="EMBL" id="JABBCP010000008">
    <property type="protein sequence ID" value="NMF56436.1"/>
    <property type="molecule type" value="Genomic_DNA"/>
</dbReference>
<keyword evidence="3" id="KW-0408">Iron</keyword>
<dbReference type="Pfam" id="PF01814">
    <property type="entry name" value="Hemerythrin"/>
    <property type="match status" value="1"/>
</dbReference>
<accession>A0A7X9UDC8</accession>
<dbReference type="AlphaFoldDB" id="A0A7X9UDC8"/>
<comment type="similarity">
    <text evidence="1">Belongs to the hemerythrin family.</text>
</comment>
<feature type="domain" description="Hemerythrin-like" evidence="4">
    <location>
        <begin position="15"/>
        <end position="131"/>
    </location>
</feature>
<dbReference type="NCBIfam" id="NF033749">
    <property type="entry name" value="bact_hemeryth"/>
    <property type="match status" value="1"/>
</dbReference>
<dbReference type="PANTHER" id="PTHR37164:SF1">
    <property type="entry name" value="BACTERIOHEMERYTHRIN"/>
    <property type="match status" value="1"/>
</dbReference>
<comment type="caution">
    <text evidence="5">The sequence shown here is derived from an EMBL/GenBank/DDBJ whole genome shotgun (WGS) entry which is preliminary data.</text>
</comment>
<evidence type="ECO:0000259" key="4">
    <source>
        <dbReference type="Pfam" id="PF01814"/>
    </source>
</evidence>
<dbReference type="InterPro" id="IPR012312">
    <property type="entry name" value="Hemerythrin-like"/>
</dbReference>
<name>A0A7X9UDC8_9ACTN</name>
<dbReference type="InterPro" id="IPR016131">
    <property type="entry name" value="Haemerythrin_Fe_BS"/>
</dbReference>
<dbReference type="RefSeq" id="WP_169277988.1">
    <property type="nucleotide sequence ID" value="NZ_JABBCP010000008.1"/>
</dbReference>
<evidence type="ECO:0000313" key="6">
    <source>
        <dbReference type="Proteomes" id="UP000546970"/>
    </source>
</evidence>
<dbReference type="Proteomes" id="UP000546970">
    <property type="component" value="Unassembled WGS sequence"/>
</dbReference>
<organism evidence="5 6">
    <name type="scientific">Collinsella acetigenes</name>
    <dbReference type="NCBI Taxonomy" id="2713419"/>
    <lineage>
        <taxon>Bacteria</taxon>
        <taxon>Bacillati</taxon>
        <taxon>Actinomycetota</taxon>
        <taxon>Coriobacteriia</taxon>
        <taxon>Coriobacteriales</taxon>
        <taxon>Coriobacteriaceae</taxon>
        <taxon>Collinsella</taxon>
    </lineage>
</organism>
<dbReference type="PANTHER" id="PTHR37164">
    <property type="entry name" value="BACTERIOHEMERYTHRIN"/>
    <property type="match status" value="1"/>
</dbReference>
<dbReference type="CDD" id="cd12107">
    <property type="entry name" value="Hemerythrin"/>
    <property type="match status" value="1"/>
</dbReference>
<evidence type="ECO:0000256" key="3">
    <source>
        <dbReference type="ARBA" id="ARBA00023004"/>
    </source>
</evidence>
<dbReference type="GO" id="GO:0046872">
    <property type="term" value="F:metal ion binding"/>
    <property type="evidence" value="ECO:0007669"/>
    <property type="project" value="UniProtKB-KW"/>
</dbReference>